<proteinExistence type="predicted"/>
<evidence type="ECO:0000313" key="2">
    <source>
        <dbReference type="EMBL" id="RZC63745.1"/>
    </source>
</evidence>
<organism evidence="2 3">
    <name type="scientific">Papaver somniferum</name>
    <name type="common">Opium poppy</name>
    <dbReference type="NCBI Taxonomy" id="3469"/>
    <lineage>
        <taxon>Eukaryota</taxon>
        <taxon>Viridiplantae</taxon>
        <taxon>Streptophyta</taxon>
        <taxon>Embryophyta</taxon>
        <taxon>Tracheophyta</taxon>
        <taxon>Spermatophyta</taxon>
        <taxon>Magnoliopsida</taxon>
        <taxon>Ranunculales</taxon>
        <taxon>Papaveraceae</taxon>
        <taxon>Papaveroideae</taxon>
        <taxon>Papaver</taxon>
    </lineage>
</organism>
<accession>A0A4Y7JVK1</accession>
<name>A0A4Y7JVK1_PAPSO</name>
<dbReference type="PANTHER" id="PTHR47370:SF1">
    <property type="entry name" value="ACYL-COA N-ACYLTRANSFERASES (NAT) SUPERFAMILY PROTEIN"/>
    <property type="match status" value="1"/>
</dbReference>
<evidence type="ECO:0000259" key="1">
    <source>
        <dbReference type="PROSITE" id="PS51186"/>
    </source>
</evidence>
<dbReference type="InterPro" id="IPR000182">
    <property type="entry name" value="GNAT_dom"/>
</dbReference>
<dbReference type="Proteomes" id="UP000316621">
    <property type="component" value="Chromosome 5"/>
</dbReference>
<sequence>MGSTDLMNGISPVPLTINDKVYVTIRNYDREIDKSRVEDLERRCEVGSADSMFHLFTDTMGDPICRIKNSPLYKMLVAELDNELVGVIQGSIKTVTVSSCNQIIVGYILGLRVSPVHRRKRIALSLVRSVEEWFITNHVDFAYMATEKNNEASVKLFMDKLGFIEFRNLSILVNPVRHWVINLPTSVEIMKLKVEQAELLYGRFVASTDFLPHDIDTILKNKLSLGTWIAFPRGESWCDHHLETNGLNGSGLDAADKPGNNWAMLSVWNCGDLFKLRVGRAPMSCHIYAKSSRVIDRFFPFLNVPSVPDVFNPFGFYFMYGLRCEGPDSGPLMRTLCQYVHNMAVRNDSCKVIVTEVGEWDSTLRLHIPNSKLLSRPDQDLWCIKPLKTDQHNLDQEKHTALFDLTGTKPPTSSFFVDPREV</sequence>
<dbReference type="InterPro" id="IPR016181">
    <property type="entry name" value="Acyl_CoA_acyltransferase"/>
</dbReference>
<dbReference type="OrthoDB" id="41532at2759"/>
<reference evidence="2 3" key="1">
    <citation type="journal article" date="2018" name="Science">
        <title>The opium poppy genome and morphinan production.</title>
        <authorList>
            <person name="Guo L."/>
            <person name="Winzer T."/>
            <person name="Yang X."/>
            <person name="Li Y."/>
            <person name="Ning Z."/>
            <person name="He Z."/>
            <person name="Teodor R."/>
            <person name="Lu Y."/>
            <person name="Bowser T.A."/>
            <person name="Graham I.A."/>
            <person name="Ye K."/>
        </authorList>
    </citation>
    <scope>NUCLEOTIDE SEQUENCE [LARGE SCALE GENOMIC DNA]</scope>
    <source>
        <strain evidence="3">cv. HN1</strain>
        <tissue evidence="2">Leaves</tissue>
    </source>
</reference>
<dbReference type="OMA" id="GVHHEGP"/>
<dbReference type="GO" id="GO:0016747">
    <property type="term" value="F:acyltransferase activity, transferring groups other than amino-acyl groups"/>
    <property type="evidence" value="ECO:0007669"/>
    <property type="project" value="InterPro"/>
</dbReference>
<dbReference type="PROSITE" id="PS51186">
    <property type="entry name" value="GNAT"/>
    <property type="match status" value="1"/>
</dbReference>
<gene>
    <name evidence="2" type="ORF">C5167_025490</name>
</gene>
<dbReference type="EMBL" id="CM010719">
    <property type="protein sequence ID" value="RZC63745.1"/>
    <property type="molecule type" value="Genomic_DNA"/>
</dbReference>
<dbReference type="SUPFAM" id="SSF55729">
    <property type="entry name" value="Acyl-CoA N-acyltransferases (Nat)"/>
    <property type="match status" value="1"/>
</dbReference>
<protein>
    <recommendedName>
        <fullName evidence="1">N-acetyltransferase domain-containing protein</fullName>
    </recommendedName>
</protein>
<evidence type="ECO:0000313" key="3">
    <source>
        <dbReference type="Proteomes" id="UP000316621"/>
    </source>
</evidence>
<dbReference type="Gene3D" id="3.40.630.30">
    <property type="match status" value="1"/>
</dbReference>
<keyword evidence="3" id="KW-1185">Reference proteome</keyword>
<dbReference type="PANTHER" id="PTHR47370">
    <property type="entry name" value="ACYL-COA N-ACYLTRANSFERASES (NAT) SUPERFAMILY PROTEIN"/>
    <property type="match status" value="1"/>
</dbReference>
<dbReference type="CDD" id="cd04301">
    <property type="entry name" value="NAT_SF"/>
    <property type="match status" value="1"/>
</dbReference>
<dbReference type="InterPro" id="IPR052810">
    <property type="entry name" value="Plant_NAT"/>
</dbReference>
<dbReference type="Gramene" id="RZC63745">
    <property type="protein sequence ID" value="RZC63745"/>
    <property type="gene ID" value="C5167_025490"/>
</dbReference>
<dbReference type="AlphaFoldDB" id="A0A4Y7JVK1"/>
<dbReference type="Pfam" id="PF00583">
    <property type="entry name" value="Acetyltransf_1"/>
    <property type="match status" value="1"/>
</dbReference>
<feature type="domain" description="N-acetyltransferase" evidence="1">
    <location>
        <begin position="23"/>
        <end position="195"/>
    </location>
</feature>